<keyword evidence="2" id="KW-1185">Reference proteome</keyword>
<dbReference type="AlphaFoldDB" id="A0A1G9HB35"/>
<evidence type="ECO:0000313" key="2">
    <source>
        <dbReference type="Proteomes" id="UP000198882"/>
    </source>
</evidence>
<dbReference type="EMBL" id="FNFE01000011">
    <property type="protein sequence ID" value="SDL10201.1"/>
    <property type="molecule type" value="Genomic_DNA"/>
</dbReference>
<reference evidence="2" key="1">
    <citation type="submission" date="2016-10" db="EMBL/GenBank/DDBJ databases">
        <authorList>
            <person name="Varghese N."/>
            <person name="Submissions S."/>
        </authorList>
    </citation>
    <scope>NUCLEOTIDE SEQUENCE [LARGE SCALE GENOMIC DNA]</scope>
    <source>
        <strain evidence="2">B4,CECT 8067,JCM 17497</strain>
    </source>
</reference>
<proteinExistence type="predicted"/>
<evidence type="ECO:0000313" key="1">
    <source>
        <dbReference type="EMBL" id="SDL10201.1"/>
    </source>
</evidence>
<accession>A0A1G9HB35</accession>
<protein>
    <submittedName>
        <fullName evidence="1">Uncharacterized protein</fullName>
    </submittedName>
</protein>
<gene>
    <name evidence="1" type="ORF">SAMN04515672_0183</name>
</gene>
<name>A0A1G9HB35_9EURY</name>
<organism evidence="1 2">
    <name type="scientific">Natronorubrum texcoconense</name>
    <dbReference type="NCBI Taxonomy" id="1095776"/>
    <lineage>
        <taxon>Archaea</taxon>
        <taxon>Methanobacteriati</taxon>
        <taxon>Methanobacteriota</taxon>
        <taxon>Stenosarchaea group</taxon>
        <taxon>Halobacteria</taxon>
        <taxon>Halobacteriales</taxon>
        <taxon>Natrialbaceae</taxon>
        <taxon>Natronorubrum</taxon>
    </lineage>
</organism>
<sequence>MRLFRVLLASVLTALILGAPVVAIYFGGVLQ</sequence>
<dbReference type="Proteomes" id="UP000198882">
    <property type="component" value="Unassembled WGS sequence"/>
</dbReference>